<feature type="non-terminal residue" evidence="2">
    <location>
        <position position="970"/>
    </location>
</feature>
<evidence type="ECO:0000259" key="1">
    <source>
        <dbReference type="Pfam" id="PF05662"/>
    </source>
</evidence>
<protein>
    <submittedName>
        <fullName evidence="2">Hemagglutinin</fullName>
    </submittedName>
</protein>
<proteinExistence type="predicted"/>
<comment type="caution">
    <text evidence="2">The sequence shown here is derived from an EMBL/GenBank/DDBJ whole genome shotgun (WGS) entry which is preliminary data.</text>
</comment>
<sequence length="970" mass="97945">MGDTINVKGDSNIISETVAGGAQLKLAKDITVDSVTAGDSKLNSDGLTITGGPSVTKSGINAAGNKVTNVAAGTDDTDAVNYSQLKQQSAAARTEVAAGTNIKDVVKTTGANGQDIYTVNAKGTTASAGSDKVTVTASAEDANNVTDYSIDLAQDTKDDIQKGVDAKTTVDTKGLTFNGDSGSTNIEKLGSTVTVAGDDNITTEAQDDKVTVKLNKDLVVDSVKAGDTTVNNDGVKVGDDVALTQDGVKAGDVKLTKDGLNNAGNKVTNVAAGTDDTDAVNYGQLKETNANVAKGLNIAADNGNDDNVQLGETVAYRSSDKNIVTTVSDNQIDFKLAKDITVDSVTAGDSKLNTDGLTITGGPSVTKSGINAAGNKITNVAAGTDDTDAVNYSQLKQQSAAARTEVAAGTNIKDVVKTTGANGQDIYTVNAKGTTASAGSDKVTVTASAEDANNVTDYSIDLAQDTKDDIQKGVDAKTTVDTKGLTFNGDSGSTNIEKLGSTVTVAGDDNITTEAQDDKVTVKLNKDLVVDSVKAGDTTVNNDGVKVGDDVALTQDGVKAGDVKLTKDGLNNAGNKVTNVADGAVSANSKDAVNGSQLFATNQNVANNAANIAKGINFGGTTGSNNYALGDTINVKGDSNIISETVAGGAQLKLAKDITVDSVTAGDSKLNSDGLTITGGPSVTKSGINAAGNKVTNVAAGTDDTDAVNYSQLKQQSAAARTEVAAGTNIKDVVKTTGANGQDIYTVNAKGTTASAGSDKVTVTASAEDANNVTDYSIDLAQDTKDDIQKGVDAKTTVDTKGLTFNGDSGSTNIEKLGSTVTVAGDDNITTEAQDDKVTVKLNKDLVVDSVKAGDTTVNNDGVKVGDDVALTQDGVKAGDVKLTKDGLNNAGNKVTNVADGAVSANSKDAVNGSQLFATNQNVANNAANIAKGINFGGTTGSNNYALGDTINVKGDSNIISETVAGGAQL</sequence>
<reference evidence="2 3" key="1">
    <citation type="submission" date="2010-01" db="EMBL/GenBank/DDBJ databases">
        <authorList>
            <person name="Weinstock G."/>
            <person name="Sodergren E."/>
            <person name="Clifton S."/>
            <person name="Fulton L."/>
            <person name="Fulton B."/>
            <person name="Courtney L."/>
            <person name="Fronick C."/>
            <person name="Harrison M."/>
            <person name="Strong C."/>
            <person name="Farmer C."/>
            <person name="Delahaunty K."/>
            <person name="Markovic C."/>
            <person name="Hall O."/>
            <person name="Minx P."/>
            <person name="Tomlinson C."/>
            <person name="Mitreva M."/>
            <person name="Nelson J."/>
            <person name="Hou S."/>
            <person name="Wollam A."/>
            <person name="Pepin K.H."/>
            <person name="Johnson M."/>
            <person name="Bhonagiri V."/>
            <person name="Nash W.E."/>
            <person name="Warren W."/>
            <person name="Chinwalla A."/>
            <person name="Mardis E.R."/>
            <person name="Wilson R.K."/>
        </authorList>
    </citation>
    <scope>NUCLEOTIDE SEQUENCE [LARGE SCALE GENOMIC DNA]</scope>
    <source>
        <strain evidence="2 3">NJ9703</strain>
    </source>
</reference>
<dbReference type="Gene3D" id="1.20.5.170">
    <property type="match status" value="2"/>
</dbReference>
<dbReference type="Gene3D" id="6.10.250.2120">
    <property type="match status" value="3"/>
</dbReference>
<evidence type="ECO:0000313" key="2">
    <source>
        <dbReference type="EMBL" id="EFC50931.1"/>
    </source>
</evidence>
<feature type="domain" description="Trimeric autotransporter adhesin YadA-like stalk" evidence="1">
    <location>
        <begin position="894"/>
        <end position="934"/>
    </location>
</feature>
<dbReference type="Gene3D" id="6.20.50.100">
    <property type="match status" value="1"/>
</dbReference>
<feature type="domain" description="Trimeric autotransporter adhesin YadA-like stalk" evidence="1">
    <location>
        <begin position="266"/>
        <end position="307"/>
    </location>
</feature>
<evidence type="ECO:0000313" key="3">
    <source>
        <dbReference type="Proteomes" id="UP000004621"/>
    </source>
</evidence>
<feature type="domain" description="Trimeric autotransporter adhesin YadA-like stalk" evidence="1">
    <location>
        <begin position="376"/>
        <end position="411"/>
    </location>
</feature>
<dbReference type="EMBL" id="ACEO02000024">
    <property type="protein sequence ID" value="EFC50931.1"/>
    <property type="molecule type" value="Genomic_DNA"/>
</dbReference>
<accession>A0A9W5MY58</accession>
<dbReference type="Gene3D" id="2.20.70.140">
    <property type="match status" value="6"/>
</dbReference>
<dbReference type="InterPro" id="IPR008635">
    <property type="entry name" value="Coiled_stalk_dom"/>
</dbReference>
<feature type="domain" description="Trimeric autotransporter adhesin YadA-like stalk" evidence="1">
    <location>
        <begin position="576"/>
        <end position="616"/>
    </location>
</feature>
<dbReference type="GO" id="GO:0019867">
    <property type="term" value="C:outer membrane"/>
    <property type="evidence" value="ECO:0007669"/>
    <property type="project" value="InterPro"/>
</dbReference>
<dbReference type="Proteomes" id="UP000004621">
    <property type="component" value="Unassembled WGS sequence"/>
</dbReference>
<feature type="domain" description="Trimeric autotransporter adhesin YadA-like stalk" evidence="1">
    <location>
        <begin position="694"/>
        <end position="729"/>
    </location>
</feature>
<dbReference type="AlphaFoldDB" id="A0A9W5MY58"/>
<dbReference type="InterPro" id="IPR011049">
    <property type="entry name" value="Serralysin-like_metalloprot_C"/>
</dbReference>
<feature type="domain" description="Trimeric autotransporter adhesin YadA-like stalk" evidence="1">
    <location>
        <begin position="66"/>
        <end position="101"/>
    </location>
</feature>
<dbReference type="Pfam" id="PF05662">
    <property type="entry name" value="YadA_stalk"/>
    <property type="match status" value="6"/>
</dbReference>
<dbReference type="SUPFAM" id="SSF101967">
    <property type="entry name" value="Adhesin YadA, collagen-binding domain"/>
    <property type="match status" value="4"/>
</dbReference>
<name>A0A9W5MY58_NEISU</name>
<organism evidence="2 3">
    <name type="scientific">Neisseria subflava NJ9703</name>
    <dbReference type="NCBI Taxonomy" id="546268"/>
    <lineage>
        <taxon>Bacteria</taxon>
        <taxon>Pseudomonadati</taxon>
        <taxon>Pseudomonadota</taxon>
        <taxon>Betaproteobacteria</taxon>
        <taxon>Neisseriales</taxon>
        <taxon>Neisseriaceae</taxon>
        <taxon>Neisseria</taxon>
    </lineage>
</organism>
<gene>
    <name evidence="2" type="ORF">NEISUBOT_05644</name>
</gene>